<sequence length="462" mass="48805">MTASLQLDPAKPGPAIDAEFTGLSYETAQLAYPDFFAATNGELVGYVKGLAKRGVLRIGGNTSEYAFWSPEAAPAQGHGGPGIAGPDKGHGEHRQTQTTPTAIRNLREFLDATGWRCLYGLNLGKGTPEQAAAEAVFVANTLGDKLIAFQIGNEADLYHHNGLRTPDYAYAAFAKEWRRFFDAVRGRLPEAKFAGPDVSGTETWVREFADEFGKDVVLLTSHYYAEGPPTNPDMTIERLLSPSNPRWIGKNIPALQAAMASSHLPYRLDETNSCYAGGKQGVSNTFASALWAGDLMLQMAAAGASGINFHGGGYGWYAPIVGDLQNGFTARPEYYGILMAAQMVDSRLIAAQLEADGMDGLLTAYASSSANGAMKVALFNKSADKAVSVTIKAAGLAGPAVGYRLAAPRLDGTQDVTFAGSVVGADGAWRPEITVQLSAADGALACSVPAGSALLVEMNDRH</sequence>
<dbReference type="InterPro" id="IPR017853">
    <property type="entry name" value="GH"/>
</dbReference>
<keyword evidence="2" id="KW-0378">Hydrolase</keyword>
<evidence type="ECO:0000313" key="3">
    <source>
        <dbReference type="Proteomes" id="UP000295210"/>
    </source>
</evidence>
<proteinExistence type="predicted"/>
<name>A0A4R1L754_9BACT</name>
<protein>
    <submittedName>
        <fullName evidence="2">Glycosyl hydrolase family 79</fullName>
    </submittedName>
</protein>
<dbReference type="InterPro" id="IPR052974">
    <property type="entry name" value="GH79_Enzymes"/>
</dbReference>
<dbReference type="EMBL" id="SMGK01000002">
    <property type="protein sequence ID" value="TCK74046.1"/>
    <property type="molecule type" value="Genomic_DNA"/>
</dbReference>
<dbReference type="SUPFAM" id="SSF51445">
    <property type="entry name" value="(Trans)glycosidases"/>
    <property type="match status" value="1"/>
</dbReference>
<evidence type="ECO:0000256" key="1">
    <source>
        <dbReference type="SAM" id="MobiDB-lite"/>
    </source>
</evidence>
<reference evidence="2 3" key="1">
    <citation type="submission" date="2019-03" db="EMBL/GenBank/DDBJ databases">
        <title>Genomic Encyclopedia of Type Strains, Phase IV (KMG-IV): sequencing the most valuable type-strain genomes for metagenomic binning, comparative biology and taxonomic classification.</title>
        <authorList>
            <person name="Goeker M."/>
        </authorList>
    </citation>
    <scope>NUCLEOTIDE SEQUENCE [LARGE SCALE GENOMIC DNA]</scope>
    <source>
        <strain evidence="2 3">DSM 103428</strain>
    </source>
</reference>
<dbReference type="Proteomes" id="UP000295210">
    <property type="component" value="Unassembled WGS sequence"/>
</dbReference>
<comment type="caution">
    <text evidence="2">The sequence shown here is derived from an EMBL/GenBank/DDBJ whole genome shotgun (WGS) entry which is preliminary data.</text>
</comment>
<dbReference type="PANTHER" id="PTHR36183">
    <property type="entry name" value="BETA-GLUCURONIDASE"/>
    <property type="match status" value="1"/>
</dbReference>
<gene>
    <name evidence="2" type="ORF">C7378_1666</name>
</gene>
<dbReference type="Gene3D" id="2.60.40.1180">
    <property type="entry name" value="Golgi alpha-mannosidase II"/>
    <property type="match status" value="1"/>
</dbReference>
<dbReference type="InterPro" id="IPR013780">
    <property type="entry name" value="Glyco_hydro_b"/>
</dbReference>
<evidence type="ECO:0000313" key="2">
    <source>
        <dbReference type="EMBL" id="TCK74046.1"/>
    </source>
</evidence>
<organism evidence="2 3">
    <name type="scientific">Acidipila rosea</name>
    <dbReference type="NCBI Taxonomy" id="768535"/>
    <lineage>
        <taxon>Bacteria</taxon>
        <taxon>Pseudomonadati</taxon>
        <taxon>Acidobacteriota</taxon>
        <taxon>Terriglobia</taxon>
        <taxon>Terriglobales</taxon>
        <taxon>Acidobacteriaceae</taxon>
        <taxon>Acidipila</taxon>
    </lineage>
</organism>
<dbReference type="Gene3D" id="3.20.20.80">
    <property type="entry name" value="Glycosidases"/>
    <property type="match status" value="1"/>
</dbReference>
<dbReference type="GO" id="GO:0016787">
    <property type="term" value="F:hydrolase activity"/>
    <property type="evidence" value="ECO:0007669"/>
    <property type="project" value="UniProtKB-KW"/>
</dbReference>
<keyword evidence="3" id="KW-1185">Reference proteome</keyword>
<dbReference type="AlphaFoldDB" id="A0A4R1L754"/>
<feature type="region of interest" description="Disordered" evidence="1">
    <location>
        <begin position="74"/>
        <end position="98"/>
    </location>
</feature>
<dbReference type="PANTHER" id="PTHR36183:SF2">
    <property type="entry name" value="BETA-GLUCURONIDASE C-TERMINAL DOMAIN-CONTAINING PROTEIN"/>
    <property type="match status" value="1"/>
</dbReference>
<accession>A0A4R1L754</accession>